<keyword evidence="3" id="KW-1185">Reference proteome</keyword>
<accession>A0A8G0ZUB1</accession>
<dbReference type="EMBL" id="CP069370">
    <property type="protein sequence ID" value="QYZ70248.1"/>
    <property type="molecule type" value="Genomic_DNA"/>
</dbReference>
<dbReference type="AlphaFoldDB" id="A0A8G0ZUB1"/>
<dbReference type="GO" id="GO:0016740">
    <property type="term" value="F:transferase activity"/>
    <property type="evidence" value="ECO:0007669"/>
    <property type="project" value="UniProtKB-KW"/>
</dbReference>
<evidence type="ECO:0000259" key="1">
    <source>
        <dbReference type="Pfam" id="PF04230"/>
    </source>
</evidence>
<name>A0A8G0ZUB1_9RHOB</name>
<sequence>MTPRTEAALRTIWISGVFDIRNYGDALFPLLARHRLEPHGYEVRTVTPAGGACGWAECGPCTPAAALLSGDLPLHGLLIGGGNIVYGGIPARALLRSAPSGAAADVADWGAPAIWLAPMLAAALHDVPVAWNAPGTPYPLTDRWRDLAQAAFRASSHVALRDPASVTLAGAPPDVSVVPDTAAALAAMWPLSALDPAFRSLLARKGIRPDARFMAVHLRDRSLAPDTLPTLAAWLDGQSLASGLVPLLVSIGPDLGDSDALAALSRALGVPHLLLDDPLGPREIAAAIAHSDFYLGASLHGYVTAAAYGRPGLLVARPAHRKYGGFLAHLGRSGDLRRSWDEVMAAPLPGPGPASGIPGDLLAQLDGHWASVLAAFADPARHGAQRGEFLRRAVAAGLTDAAGPEWLLRPFLHDGPALTPRQATEGTTHD</sequence>
<reference evidence="2" key="1">
    <citation type="submission" date="2021-02" db="EMBL/GenBank/DDBJ databases">
        <title>Rhodobacter shimadae sp. nov., an aerobic anoxygenic phototrophic bacterium isolated from a hot spring.</title>
        <authorList>
            <person name="Muramatsu S."/>
            <person name="Haruta S."/>
            <person name="Hirose S."/>
            <person name="Hanada S."/>
        </authorList>
    </citation>
    <scope>NUCLEOTIDE SEQUENCE</scope>
    <source>
        <strain evidence="2">N10</strain>
    </source>
</reference>
<dbReference type="RefSeq" id="WP_220662464.1">
    <property type="nucleotide sequence ID" value="NZ_CP069370.1"/>
</dbReference>
<keyword evidence="2" id="KW-0808">Transferase</keyword>
<organism evidence="2 3">
    <name type="scientific">Neotabrizicola shimadae</name>
    <dbReference type="NCBI Taxonomy" id="2807096"/>
    <lineage>
        <taxon>Bacteria</taxon>
        <taxon>Pseudomonadati</taxon>
        <taxon>Pseudomonadota</taxon>
        <taxon>Alphaproteobacteria</taxon>
        <taxon>Rhodobacterales</taxon>
        <taxon>Paracoccaceae</taxon>
        <taxon>Neotabrizicola</taxon>
    </lineage>
</organism>
<evidence type="ECO:0000313" key="3">
    <source>
        <dbReference type="Proteomes" id="UP000826300"/>
    </source>
</evidence>
<feature type="domain" description="Polysaccharide pyruvyl transferase" evidence="1">
    <location>
        <begin position="22"/>
        <end position="316"/>
    </location>
</feature>
<protein>
    <submittedName>
        <fullName evidence="2">Polysaccharide pyruvyl transferase family protein</fullName>
    </submittedName>
</protein>
<dbReference type="Pfam" id="PF04230">
    <property type="entry name" value="PS_pyruv_trans"/>
    <property type="match status" value="1"/>
</dbReference>
<proteinExistence type="predicted"/>
<evidence type="ECO:0000313" key="2">
    <source>
        <dbReference type="EMBL" id="QYZ70248.1"/>
    </source>
</evidence>
<dbReference type="KEGG" id="nsm:JO391_01535"/>
<dbReference type="Proteomes" id="UP000826300">
    <property type="component" value="Chromosome"/>
</dbReference>
<gene>
    <name evidence="2" type="ORF">JO391_01535</name>
</gene>
<dbReference type="InterPro" id="IPR007345">
    <property type="entry name" value="Polysacch_pyruvyl_Trfase"/>
</dbReference>